<dbReference type="InterPro" id="IPR053951">
    <property type="entry name" value="K_trans_N"/>
</dbReference>
<proteinExistence type="predicted"/>
<dbReference type="eggNOG" id="ENOG502QPSA">
    <property type="taxonomic scope" value="Eukaryota"/>
</dbReference>
<evidence type="ECO:0000256" key="6">
    <source>
        <dbReference type="ARBA" id="ARBA00022989"/>
    </source>
</evidence>
<keyword evidence="7" id="KW-0406">Ion transport</keyword>
<dbReference type="GO" id="GO:0016020">
    <property type="term" value="C:membrane"/>
    <property type="evidence" value="ECO:0007669"/>
    <property type="project" value="UniProtKB-SubCell"/>
</dbReference>
<accession>A5DTC4</accession>
<dbReference type="InterPro" id="IPR053952">
    <property type="entry name" value="K_trans_C"/>
</dbReference>
<dbReference type="PANTHER" id="PTHR30540">
    <property type="entry name" value="OSMOTIC STRESS POTASSIUM TRANSPORTER"/>
    <property type="match status" value="1"/>
</dbReference>
<feature type="transmembrane region" description="Helical" evidence="9">
    <location>
        <begin position="197"/>
        <end position="217"/>
    </location>
</feature>
<dbReference type="OrthoDB" id="504708at2759"/>
<dbReference type="KEGG" id="lel:PVL30_000594"/>
<evidence type="ECO:0000313" key="12">
    <source>
        <dbReference type="EMBL" id="EDK42433.1"/>
    </source>
</evidence>
<sequence length="480" mass="54167">MFADIGHFGKLPIQITLTGFVYPALILCYLGQGAYLVNHPEAYTNPFFLSLPGGTGSGVYWLMFVLATLSTIIASQALILSVFSIISQLINLDCFPKLKIVHVSSQYAGKVYIPTINWLLMIGVICTTAGFKNSNNVTAAYGLGISLDFIVTSSLLVICMFYVYNANIVWPILFCLIFVPLEACMVIANLKKIPHGAWFPILMTGVAIIFLATWRWARSRKVNQEFEQRVRIGDLYPHFAAKRAEPVTLDLRLGEATETTPATSNLSNQNPIQSDTTHGLNVNTRYGVCQLQKHKGVGFMYADSFITSSPNTLPNLYAKLIESFASIPTQFIFVGIRVLSVPYIDEEDRVLMAPMKLEGHYKCILRFGFMEEIVITESLAHSIMQRVPALSAMSHTELSLFPIFHYFENDLIRCHKFQSTSSWKLINWIRRCGYEVQKLAINNIYSPLRQITQDHGQFVHYENREQEMKNKIFLGGIARI</sequence>
<protein>
    <submittedName>
        <fullName evidence="12">High affinity potassium transporter</fullName>
    </submittedName>
</protein>
<feature type="domain" description="K+ potassium transporter C-terminal" evidence="11">
    <location>
        <begin position="305"/>
        <end position="432"/>
    </location>
</feature>
<evidence type="ECO:0000256" key="4">
    <source>
        <dbReference type="ARBA" id="ARBA00022692"/>
    </source>
</evidence>
<feature type="transmembrane region" description="Helical" evidence="9">
    <location>
        <begin position="20"/>
        <end position="37"/>
    </location>
</feature>
<dbReference type="Pfam" id="PF22776">
    <property type="entry name" value="K_trans_C"/>
    <property type="match status" value="1"/>
</dbReference>
<dbReference type="GeneID" id="5234993"/>
<dbReference type="AlphaFoldDB" id="A5DTC4"/>
<feature type="domain" description="K+ potassium transporter integral membrane" evidence="10">
    <location>
        <begin position="1"/>
        <end position="236"/>
    </location>
</feature>
<dbReference type="EMBL" id="CH981524">
    <property type="protein sequence ID" value="EDK42433.1"/>
    <property type="molecule type" value="Genomic_DNA"/>
</dbReference>
<feature type="transmembrane region" description="Helical" evidence="9">
    <location>
        <begin position="143"/>
        <end position="164"/>
    </location>
</feature>
<comment type="subcellular location">
    <subcellularLocation>
        <location evidence="1">Membrane</location>
        <topology evidence="1">Multi-pass membrane protein</topology>
    </subcellularLocation>
</comment>
<evidence type="ECO:0000256" key="1">
    <source>
        <dbReference type="ARBA" id="ARBA00004141"/>
    </source>
</evidence>
<dbReference type="VEuPathDB" id="FungiDB:LELG_00610"/>
<keyword evidence="2" id="KW-0813">Transport</keyword>
<organism evidence="12 13">
    <name type="scientific">Lodderomyces elongisporus (strain ATCC 11503 / CBS 2605 / JCM 1781 / NBRC 1676 / NRRL YB-4239)</name>
    <name type="common">Yeast</name>
    <name type="synonym">Saccharomyces elongisporus</name>
    <dbReference type="NCBI Taxonomy" id="379508"/>
    <lineage>
        <taxon>Eukaryota</taxon>
        <taxon>Fungi</taxon>
        <taxon>Dikarya</taxon>
        <taxon>Ascomycota</taxon>
        <taxon>Saccharomycotina</taxon>
        <taxon>Pichiomycetes</taxon>
        <taxon>Debaryomycetaceae</taxon>
        <taxon>Candida/Lodderomyces clade</taxon>
        <taxon>Lodderomyces</taxon>
    </lineage>
</organism>
<evidence type="ECO:0000256" key="2">
    <source>
        <dbReference type="ARBA" id="ARBA00022448"/>
    </source>
</evidence>
<evidence type="ECO:0000256" key="5">
    <source>
        <dbReference type="ARBA" id="ARBA00022958"/>
    </source>
</evidence>
<gene>
    <name evidence="12" type="ORF">LELG_00610</name>
</gene>
<evidence type="ECO:0000313" key="13">
    <source>
        <dbReference type="Proteomes" id="UP000001996"/>
    </source>
</evidence>
<keyword evidence="8 9" id="KW-0472">Membrane</keyword>
<dbReference type="STRING" id="379508.A5DTC4"/>
<dbReference type="Pfam" id="PF02705">
    <property type="entry name" value="K_trans"/>
    <property type="match status" value="1"/>
</dbReference>
<keyword evidence="6 9" id="KW-1133">Transmembrane helix</keyword>
<name>A5DTC4_LODEL</name>
<dbReference type="GO" id="GO:0015079">
    <property type="term" value="F:potassium ion transmembrane transporter activity"/>
    <property type="evidence" value="ECO:0007669"/>
    <property type="project" value="InterPro"/>
</dbReference>
<dbReference type="PANTHER" id="PTHR30540:SF83">
    <property type="entry name" value="K+ POTASSIUM TRANSPORTER"/>
    <property type="match status" value="1"/>
</dbReference>
<keyword evidence="13" id="KW-1185">Reference proteome</keyword>
<keyword evidence="4 9" id="KW-0812">Transmembrane</keyword>
<evidence type="ECO:0000259" key="11">
    <source>
        <dbReference type="Pfam" id="PF22776"/>
    </source>
</evidence>
<dbReference type="HOGENOM" id="CLU_568659_0_0_1"/>
<keyword evidence="3" id="KW-0633">Potassium transport</keyword>
<keyword evidence="5" id="KW-0630">Potassium</keyword>
<evidence type="ECO:0000256" key="9">
    <source>
        <dbReference type="SAM" id="Phobius"/>
    </source>
</evidence>
<evidence type="ECO:0000259" key="10">
    <source>
        <dbReference type="Pfam" id="PF02705"/>
    </source>
</evidence>
<dbReference type="Proteomes" id="UP000001996">
    <property type="component" value="Unassembled WGS sequence"/>
</dbReference>
<reference evidence="12 13" key="1">
    <citation type="journal article" date="2009" name="Nature">
        <title>Evolution of pathogenicity and sexual reproduction in eight Candida genomes.</title>
        <authorList>
            <person name="Butler G."/>
            <person name="Rasmussen M.D."/>
            <person name="Lin M.F."/>
            <person name="Santos M.A."/>
            <person name="Sakthikumar S."/>
            <person name="Munro C.A."/>
            <person name="Rheinbay E."/>
            <person name="Grabherr M."/>
            <person name="Forche A."/>
            <person name="Reedy J.L."/>
            <person name="Agrafioti I."/>
            <person name="Arnaud M.B."/>
            <person name="Bates S."/>
            <person name="Brown A.J."/>
            <person name="Brunke S."/>
            <person name="Costanzo M.C."/>
            <person name="Fitzpatrick D.A."/>
            <person name="de Groot P.W."/>
            <person name="Harris D."/>
            <person name="Hoyer L.L."/>
            <person name="Hube B."/>
            <person name="Klis F.M."/>
            <person name="Kodira C."/>
            <person name="Lennard N."/>
            <person name="Logue M.E."/>
            <person name="Martin R."/>
            <person name="Neiman A.M."/>
            <person name="Nikolaou E."/>
            <person name="Quail M.A."/>
            <person name="Quinn J."/>
            <person name="Santos M.C."/>
            <person name="Schmitzberger F.F."/>
            <person name="Sherlock G."/>
            <person name="Shah P."/>
            <person name="Silverstein K.A."/>
            <person name="Skrzypek M.S."/>
            <person name="Soll D."/>
            <person name="Staggs R."/>
            <person name="Stansfield I."/>
            <person name="Stumpf M.P."/>
            <person name="Sudbery P.E."/>
            <person name="Srikantha T."/>
            <person name="Zeng Q."/>
            <person name="Berman J."/>
            <person name="Berriman M."/>
            <person name="Heitman J."/>
            <person name="Gow N.A."/>
            <person name="Lorenz M.C."/>
            <person name="Birren B.W."/>
            <person name="Kellis M."/>
            <person name="Cuomo C.A."/>
        </authorList>
    </citation>
    <scope>NUCLEOTIDE SEQUENCE [LARGE SCALE GENOMIC DNA]</scope>
    <source>
        <strain evidence="13">ATCC 11503 / BCRC 21390 / CBS 2605 / JCM 1781 / NBRC 1676 / NRRL YB-4239</strain>
    </source>
</reference>
<dbReference type="InterPro" id="IPR003855">
    <property type="entry name" value="K+_transporter"/>
</dbReference>
<feature type="transmembrane region" description="Helical" evidence="9">
    <location>
        <begin position="111"/>
        <end position="131"/>
    </location>
</feature>
<feature type="transmembrane region" description="Helical" evidence="9">
    <location>
        <begin position="58"/>
        <end position="91"/>
    </location>
</feature>
<dbReference type="InParanoid" id="A5DTC4"/>
<evidence type="ECO:0000256" key="3">
    <source>
        <dbReference type="ARBA" id="ARBA00022538"/>
    </source>
</evidence>
<feature type="transmembrane region" description="Helical" evidence="9">
    <location>
        <begin position="170"/>
        <end position="190"/>
    </location>
</feature>
<evidence type="ECO:0000256" key="7">
    <source>
        <dbReference type="ARBA" id="ARBA00023065"/>
    </source>
</evidence>
<evidence type="ECO:0000256" key="8">
    <source>
        <dbReference type="ARBA" id="ARBA00023136"/>
    </source>
</evidence>